<accession>A0ABS7CYH7</accession>
<evidence type="ECO:0000313" key="2">
    <source>
        <dbReference type="Proteomes" id="UP000813018"/>
    </source>
</evidence>
<dbReference type="Proteomes" id="UP000813018">
    <property type="component" value="Unassembled WGS sequence"/>
</dbReference>
<proteinExistence type="predicted"/>
<organism evidence="1 2">
    <name type="scientific">Pontibacter aydingkolensis</name>
    <dbReference type="NCBI Taxonomy" id="1911536"/>
    <lineage>
        <taxon>Bacteria</taxon>
        <taxon>Pseudomonadati</taxon>
        <taxon>Bacteroidota</taxon>
        <taxon>Cytophagia</taxon>
        <taxon>Cytophagales</taxon>
        <taxon>Hymenobacteraceae</taxon>
        <taxon>Pontibacter</taxon>
    </lineage>
</organism>
<gene>
    <name evidence="1" type="ORF">K0O23_17570</name>
</gene>
<sequence length="126" mass="14201">MKKPVLFILSALLLLLLEGCRGDEPKRMPDTLPDVHGYISHIKKTTEKSENSKAVVLVKAIEGIDAPYREADIRIDKNTLIENTSGKHLKLEQLREGQEVEAWFEGDVLESMPVQGYVKAVRVTMK</sequence>
<dbReference type="EMBL" id="JAHYXK010000021">
    <property type="protein sequence ID" value="MBW7468889.1"/>
    <property type="molecule type" value="Genomic_DNA"/>
</dbReference>
<name>A0ABS7CYH7_9BACT</name>
<keyword evidence="2" id="KW-1185">Reference proteome</keyword>
<comment type="caution">
    <text evidence="1">The sequence shown here is derived from an EMBL/GenBank/DDBJ whole genome shotgun (WGS) entry which is preliminary data.</text>
</comment>
<protein>
    <submittedName>
        <fullName evidence="1">YobA family protein</fullName>
    </submittedName>
</protein>
<reference evidence="1 2" key="1">
    <citation type="journal article" date="2016" name="Int. J. Syst. Evol. Microbiol.">
        <title>Pontibacter aydingkolensis sp. nov., isolated from soil of a salt lake.</title>
        <authorList>
            <person name="Osman G."/>
            <person name="Zhang T."/>
            <person name="Lou K."/>
            <person name="Gao Y."/>
            <person name="Chang W."/>
            <person name="Lin Q."/>
            <person name="Yang H.M."/>
            <person name="Huo X.D."/>
            <person name="Wang N."/>
        </authorList>
    </citation>
    <scope>NUCLEOTIDE SEQUENCE [LARGE SCALE GENOMIC DNA]</scope>
    <source>
        <strain evidence="1 2">KACC 19255</strain>
    </source>
</reference>
<evidence type="ECO:0000313" key="1">
    <source>
        <dbReference type="EMBL" id="MBW7468889.1"/>
    </source>
</evidence>
<dbReference type="RefSeq" id="WP_219878761.1">
    <property type="nucleotide sequence ID" value="NZ_JAHYXK010000021.1"/>
</dbReference>